<organism evidence="1">
    <name type="scientific">Arundo donax</name>
    <name type="common">Giant reed</name>
    <name type="synonym">Donax arundinaceus</name>
    <dbReference type="NCBI Taxonomy" id="35708"/>
    <lineage>
        <taxon>Eukaryota</taxon>
        <taxon>Viridiplantae</taxon>
        <taxon>Streptophyta</taxon>
        <taxon>Embryophyta</taxon>
        <taxon>Tracheophyta</taxon>
        <taxon>Spermatophyta</taxon>
        <taxon>Magnoliopsida</taxon>
        <taxon>Liliopsida</taxon>
        <taxon>Poales</taxon>
        <taxon>Poaceae</taxon>
        <taxon>PACMAD clade</taxon>
        <taxon>Arundinoideae</taxon>
        <taxon>Arundineae</taxon>
        <taxon>Arundo</taxon>
    </lineage>
</organism>
<reference evidence="1" key="1">
    <citation type="submission" date="2014-09" db="EMBL/GenBank/DDBJ databases">
        <authorList>
            <person name="Magalhaes I.L.F."/>
            <person name="Oliveira U."/>
            <person name="Santos F.R."/>
            <person name="Vidigal T.H.D.A."/>
            <person name="Brescovit A.D."/>
            <person name="Santos A.J."/>
        </authorList>
    </citation>
    <scope>NUCLEOTIDE SEQUENCE</scope>
    <source>
        <tissue evidence="1">Shoot tissue taken approximately 20 cm above the soil surface</tissue>
    </source>
</reference>
<name>A0A0A9B8B7_ARUDO</name>
<proteinExistence type="predicted"/>
<dbReference type="AlphaFoldDB" id="A0A0A9B8B7"/>
<evidence type="ECO:0000313" key="1">
    <source>
        <dbReference type="EMBL" id="JAD60204.1"/>
    </source>
</evidence>
<accession>A0A0A9B8B7</accession>
<sequence length="31" mass="3858">MHRYDPSQLVLLSWRCWCLSWYSSNRITSLR</sequence>
<dbReference type="EMBL" id="GBRH01237691">
    <property type="protein sequence ID" value="JAD60204.1"/>
    <property type="molecule type" value="Transcribed_RNA"/>
</dbReference>
<protein>
    <submittedName>
        <fullName evidence="1">Uncharacterized protein</fullName>
    </submittedName>
</protein>
<reference evidence="1" key="2">
    <citation type="journal article" date="2015" name="Data Brief">
        <title>Shoot transcriptome of the giant reed, Arundo donax.</title>
        <authorList>
            <person name="Barrero R.A."/>
            <person name="Guerrero F.D."/>
            <person name="Moolhuijzen P."/>
            <person name="Goolsby J.A."/>
            <person name="Tidwell J."/>
            <person name="Bellgard S.E."/>
            <person name="Bellgard M.I."/>
        </authorList>
    </citation>
    <scope>NUCLEOTIDE SEQUENCE</scope>
    <source>
        <tissue evidence="1">Shoot tissue taken approximately 20 cm above the soil surface</tissue>
    </source>
</reference>